<keyword evidence="4" id="KW-1185">Reference proteome</keyword>
<reference evidence="3 4" key="3">
    <citation type="journal article" date="2017" name="G3 (Bethesda)">
        <title>Comparative analysis highlights variable genome content of wheat rusts and divergence of the mating loci.</title>
        <authorList>
            <person name="Cuomo C.A."/>
            <person name="Bakkeren G."/>
            <person name="Khalil H.B."/>
            <person name="Panwar V."/>
            <person name="Joly D."/>
            <person name="Linning R."/>
            <person name="Sakthikumar S."/>
            <person name="Song X."/>
            <person name="Adiconis X."/>
            <person name="Fan L."/>
            <person name="Goldberg J.M."/>
            <person name="Levin J.Z."/>
            <person name="Young S."/>
            <person name="Zeng Q."/>
            <person name="Anikster Y."/>
            <person name="Bruce M."/>
            <person name="Wang M."/>
            <person name="Yin C."/>
            <person name="McCallum B."/>
            <person name="Szabo L.J."/>
            <person name="Hulbert S."/>
            <person name="Chen X."/>
            <person name="Fellers J.P."/>
        </authorList>
    </citation>
    <scope>NUCLEOTIDE SEQUENCE</scope>
    <source>
        <strain evidence="3">isolate 1-1 / race 1 (BBBD)</strain>
        <strain evidence="4">Isolate 1-1 / race 1 (BBBD)</strain>
    </source>
</reference>
<proteinExistence type="predicted"/>
<evidence type="ECO:0000256" key="1">
    <source>
        <dbReference type="SAM" id="MobiDB-lite"/>
    </source>
</evidence>
<protein>
    <submittedName>
        <fullName evidence="2 3">Uncharacterized protein</fullName>
    </submittedName>
</protein>
<dbReference type="OrthoDB" id="2506990at2759"/>
<dbReference type="VEuPathDB" id="FungiDB:PTTG_07217"/>
<name>A0A180G0G4_PUCT1</name>
<reference evidence="3" key="4">
    <citation type="submission" date="2025-05" db="UniProtKB">
        <authorList>
            <consortium name="EnsemblFungi"/>
        </authorList>
    </citation>
    <scope>IDENTIFICATION</scope>
    <source>
        <strain evidence="3">isolate 1-1 / race 1 (BBBD)</strain>
    </source>
</reference>
<gene>
    <name evidence="2" type="ORF">PTTG_07217</name>
</gene>
<feature type="non-terminal residue" evidence="2">
    <location>
        <position position="151"/>
    </location>
</feature>
<feature type="compositionally biased region" description="Polar residues" evidence="1">
    <location>
        <begin position="10"/>
        <end position="20"/>
    </location>
</feature>
<evidence type="ECO:0000313" key="4">
    <source>
        <dbReference type="Proteomes" id="UP000005240"/>
    </source>
</evidence>
<feature type="compositionally biased region" description="Polar residues" evidence="1">
    <location>
        <begin position="33"/>
        <end position="44"/>
    </location>
</feature>
<sequence length="151" mass="16318">MAPTRKQHKTQSSQASSIQGNPEDDPIQETSKEGNFNPPTSTADPPSGGGRTTDQEELKRAQKVAANSNSSSYSLYGVPQLSNQLDKYGRRMIAYPCKLCGTKISRPTSDTSCSNLNKHALICIRKQRETESTRSLGSLGITGTGEVQAKE</sequence>
<dbReference type="EnsemblFungi" id="PTTG_07217-t43_1">
    <property type="protein sequence ID" value="PTTG_07217-t43_1-p1"/>
    <property type="gene ID" value="PTTG_07217"/>
</dbReference>
<reference evidence="2" key="1">
    <citation type="submission" date="2009-11" db="EMBL/GenBank/DDBJ databases">
        <authorList>
            <consortium name="The Broad Institute Genome Sequencing Platform"/>
            <person name="Ward D."/>
            <person name="Feldgarden M."/>
            <person name="Earl A."/>
            <person name="Young S.K."/>
            <person name="Zeng Q."/>
            <person name="Koehrsen M."/>
            <person name="Alvarado L."/>
            <person name="Berlin A."/>
            <person name="Bochicchio J."/>
            <person name="Borenstein D."/>
            <person name="Chapman S.B."/>
            <person name="Chen Z."/>
            <person name="Engels R."/>
            <person name="Freedman E."/>
            <person name="Gellesch M."/>
            <person name="Goldberg J."/>
            <person name="Griggs A."/>
            <person name="Gujja S."/>
            <person name="Heilman E."/>
            <person name="Heiman D."/>
            <person name="Hepburn T."/>
            <person name="Howarth C."/>
            <person name="Jen D."/>
            <person name="Larson L."/>
            <person name="Lewis B."/>
            <person name="Mehta T."/>
            <person name="Park D."/>
            <person name="Pearson M."/>
            <person name="Roberts A."/>
            <person name="Saif S."/>
            <person name="Shea T."/>
            <person name="Shenoy N."/>
            <person name="Sisk P."/>
            <person name="Stolte C."/>
            <person name="Sykes S."/>
            <person name="Thomson T."/>
            <person name="Walk T."/>
            <person name="White J."/>
            <person name="Yandava C."/>
            <person name="Izard J."/>
            <person name="Baranova O.V."/>
            <person name="Blanton J.M."/>
            <person name="Tanner A.C."/>
            <person name="Dewhirst F.E."/>
            <person name="Haas B."/>
            <person name="Nusbaum C."/>
            <person name="Birren B."/>
        </authorList>
    </citation>
    <scope>NUCLEOTIDE SEQUENCE [LARGE SCALE GENOMIC DNA]</scope>
    <source>
        <strain evidence="2">1-1 BBBD Race 1</strain>
    </source>
</reference>
<dbReference type="EMBL" id="ADAS02004978">
    <property type="protein sequence ID" value="OAV85333.1"/>
    <property type="molecule type" value="Genomic_DNA"/>
</dbReference>
<organism evidence="2">
    <name type="scientific">Puccinia triticina (isolate 1-1 / race 1 (BBBD))</name>
    <name type="common">Brown leaf rust fungus</name>
    <dbReference type="NCBI Taxonomy" id="630390"/>
    <lineage>
        <taxon>Eukaryota</taxon>
        <taxon>Fungi</taxon>
        <taxon>Dikarya</taxon>
        <taxon>Basidiomycota</taxon>
        <taxon>Pucciniomycotina</taxon>
        <taxon>Pucciniomycetes</taxon>
        <taxon>Pucciniales</taxon>
        <taxon>Pucciniaceae</taxon>
        <taxon>Puccinia</taxon>
    </lineage>
</organism>
<evidence type="ECO:0000313" key="2">
    <source>
        <dbReference type="EMBL" id="OAV85333.1"/>
    </source>
</evidence>
<evidence type="ECO:0000313" key="3">
    <source>
        <dbReference type="EnsemblFungi" id="PTTG_07217-t43_1-p1"/>
    </source>
</evidence>
<dbReference type="Proteomes" id="UP000005240">
    <property type="component" value="Unassembled WGS sequence"/>
</dbReference>
<reference evidence="2" key="2">
    <citation type="submission" date="2016-05" db="EMBL/GenBank/DDBJ databases">
        <title>Comparative analysis highlights variable genome content of wheat rusts and divergence of the mating loci.</title>
        <authorList>
            <person name="Cuomo C.A."/>
            <person name="Bakkeren G."/>
            <person name="Szabo L."/>
            <person name="Khalil H."/>
            <person name="Joly D."/>
            <person name="Goldberg J."/>
            <person name="Young S."/>
            <person name="Zeng Q."/>
            <person name="Fellers J."/>
        </authorList>
    </citation>
    <scope>NUCLEOTIDE SEQUENCE [LARGE SCALE GENOMIC DNA]</scope>
    <source>
        <strain evidence="2">1-1 BBBD Race 1</strain>
    </source>
</reference>
<feature type="region of interest" description="Disordered" evidence="1">
    <location>
        <begin position="1"/>
        <end position="78"/>
    </location>
</feature>
<dbReference type="AlphaFoldDB" id="A0A180G0G4"/>
<accession>A0A180G0G4</accession>
<feature type="compositionally biased region" description="Low complexity" evidence="1">
    <location>
        <begin position="65"/>
        <end position="76"/>
    </location>
</feature>